<protein>
    <recommendedName>
        <fullName evidence="4">Flagella basal body P-ring formation protein FlgA</fullName>
    </recommendedName>
</protein>
<dbReference type="NCBIfam" id="TIGR03170">
    <property type="entry name" value="flgA_cterm"/>
    <property type="match status" value="1"/>
</dbReference>
<organism evidence="6 7">
    <name type="scientific">Cognatiyoonia koreensis</name>
    <dbReference type="NCBI Taxonomy" id="364200"/>
    <lineage>
        <taxon>Bacteria</taxon>
        <taxon>Pseudomonadati</taxon>
        <taxon>Pseudomonadota</taxon>
        <taxon>Alphaproteobacteria</taxon>
        <taxon>Rhodobacterales</taxon>
        <taxon>Paracoccaceae</taxon>
        <taxon>Cognatiyoonia</taxon>
    </lineage>
</organism>
<evidence type="ECO:0000259" key="5">
    <source>
        <dbReference type="SMART" id="SM00858"/>
    </source>
</evidence>
<reference evidence="6 7" key="1">
    <citation type="submission" date="2016-10" db="EMBL/GenBank/DDBJ databases">
        <authorList>
            <person name="de Groot N.N."/>
        </authorList>
    </citation>
    <scope>NUCLEOTIDE SEQUENCE [LARGE SCALE GENOMIC DNA]</scope>
    <source>
        <strain evidence="6 7">DSM 17925</strain>
    </source>
</reference>
<evidence type="ECO:0000256" key="4">
    <source>
        <dbReference type="RuleBase" id="RU362063"/>
    </source>
</evidence>
<evidence type="ECO:0000256" key="3">
    <source>
        <dbReference type="ARBA" id="ARBA00022764"/>
    </source>
</evidence>
<dbReference type="SMART" id="SM00858">
    <property type="entry name" value="SAF"/>
    <property type="match status" value="1"/>
</dbReference>
<evidence type="ECO:0000313" key="7">
    <source>
        <dbReference type="Proteomes" id="UP000199167"/>
    </source>
</evidence>
<dbReference type="GO" id="GO:0042597">
    <property type="term" value="C:periplasmic space"/>
    <property type="evidence" value="ECO:0007669"/>
    <property type="project" value="UniProtKB-SubCell"/>
</dbReference>
<comment type="function">
    <text evidence="4">Involved in the assembly process of the P-ring formation. It may associate with FlgF on the rod constituting a structure essential for the P-ring assembly or may act as a modulator protein for the P-ring assembly.</text>
</comment>
<dbReference type="GO" id="GO:0044780">
    <property type="term" value="P:bacterial-type flagellum assembly"/>
    <property type="evidence" value="ECO:0007669"/>
    <property type="project" value="InterPro"/>
</dbReference>
<evidence type="ECO:0000313" key="6">
    <source>
        <dbReference type="EMBL" id="SEW41277.1"/>
    </source>
</evidence>
<keyword evidence="7" id="KW-1185">Reference proteome</keyword>
<dbReference type="Proteomes" id="UP000199167">
    <property type="component" value="Unassembled WGS sequence"/>
</dbReference>
<dbReference type="STRING" id="364200.SAMN04488515_2807"/>
<feature type="signal peptide" evidence="4">
    <location>
        <begin position="1"/>
        <end position="17"/>
    </location>
</feature>
<evidence type="ECO:0000256" key="2">
    <source>
        <dbReference type="ARBA" id="ARBA00022729"/>
    </source>
</evidence>
<keyword evidence="3 4" id="KW-0574">Periplasm</keyword>
<comment type="subcellular location">
    <subcellularLocation>
        <location evidence="1 4">Periplasm</location>
    </subcellularLocation>
</comment>
<dbReference type="Pfam" id="PF13144">
    <property type="entry name" value="ChapFlgA"/>
    <property type="match status" value="1"/>
</dbReference>
<comment type="similarity">
    <text evidence="4">Belongs to the FlgA family.</text>
</comment>
<keyword evidence="2 4" id="KW-0732">Signal</keyword>
<name>A0A1I0RJR4_9RHOB</name>
<keyword evidence="6" id="KW-0282">Flagellum</keyword>
<dbReference type="EMBL" id="FOIZ01000002">
    <property type="protein sequence ID" value="SEW41277.1"/>
    <property type="molecule type" value="Genomic_DNA"/>
</dbReference>
<dbReference type="InterPro" id="IPR013974">
    <property type="entry name" value="SAF"/>
</dbReference>
<evidence type="ECO:0000256" key="1">
    <source>
        <dbReference type="ARBA" id="ARBA00004418"/>
    </source>
</evidence>
<keyword evidence="4" id="KW-1005">Bacterial flagellum biogenesis</keyword>
<proteinExistence type="inferred from homology"/>
<keyword evidence="6" id="KW-0969">Cilium</keyword>
<sequence>MMRWLALVLCLAPRAEAETVVAARTIQAQTIIAATDLVLQDGDVSGGESDPALFIGMEARVALYAGRPIRVGDVGFPALVDRNQLVPLVYENNGLLIRTEGRALGRAGAGEMVRVMNMSSRNTVSARIGPDGAAYVLAGADG</sequence>
<dbReference type="Gene3D" id="2.30.30.760">
    <property type="match status" value="1"/>
</dbReference>
<gene>
    <name evidence="6" type="ORF">SAMN04488515_2807</name>
</gene>
<feature type="domain" description="SAF" evidence="5">
    <location>
        <begin position="17"/>
        <end position="75"/>
    </location>
</feature>
<keyword evidence="6" id="KW-0966">Cell projection</keyword>
<dbReference type="InterPro" id="IPR017585">
    <property type="entry name" value="SAF_FlgA"/>
</dbReference>
<dbReference type="Gene3D" id="3.90.1210.10">
    <property type="entry name" value="Antifreeze-like/N-acetylneuraminic acid synthase C-terminal domain"/>
    <property type="match status" value="1"/>
</dbReference>
<dbReference type="PANTHER" id="PTHR36307">
    <property type="entry name" value="FLAGELLA BASAL BODY P-RING FORMATION PROTEIN FLGA"/>
    <property type="match status" value="1"/>
</dbReference>
<dbReference type="CDD" id="cd11614">
    <property type="entry name" value="SAF_CpaB_FlgA_like"/>
    <property type="match status" value="1"/>
</dbReference>
<feature type="chain" id="PRO_5011333248" description="Flagella basal body P-ring formation protein FlgA" evidence="4">
    <location>
        <begin position="18"/>
        <end position="142"/>
    </location>
</feature>
<dbReference type="AlphaFoldDB" id="A0A1I0RJR4"/>
<dbReference type="PANTHER" id="PTHR36307:SF1">
    <property type="entry name" value="FLAGELLA BASAL BODY P-RING FORMATION PROTEIN FLGA"/>
    <property type="match status" value="1"/>
</dbReference>
<accession>A0A1I0RJR4</accession>
<dbReference type="InterPro" id="IPR039246">
    <property type="entry name" value="Flagellar_FlgA"/>
</dbReference>